<proteinExistence type="predicted"/>
<name>A0A2A2LAM1_9BILA</name>
<evidence type="ECO:0000313" key="1">
    <source>
        <dbReference type="EMBL" id="PAV83212.1"/>
    </source>
</evidence>
<evidence type="ECO:0000313" key="2">
    <source>
        <dbReference type="Proteomes" id="UP000218231"/>
    </source>
</evidence>
<sequence length="108" mass="12096">MTLHLGVTHNHYTRTVPLIGSANDKSKMEDDKFGSNIIKALNDCGLQFYPKLAAEMKRCKEHKKHNDVVHCMLTALYNEDNATNNVNVKALNECISRLAPGYSRPAIP</sequence>
<gene>
    <name evidence="1" type="ORF">WR25_03472</name>
</gene>
<organism evidence="1 2">
    <name type="scientific">Diploscapter pachys</name>
    <dbReference type="NCBI Taxonomy" id="2018661"/>
    <lineage>
        <taxon>Eukaryota</taxon>
        <taxon>Metazoa</taxon>
        <taxon>Ecdysozoa</taxon>
        <taxon>Nematoda</taxon>
        <taxon>Chromadorea</taxon>
        <taxon>Rhabditida</taxon>
        <taxon>Rhabditina</taxon>
        <taxon>Rhabditomorpha</taxon>
        <taxon>Rhabditoidea</taxon>
        <taxon>Rhabditidae</taxon>
        <taxon>Diploscapter</taxon>
    </lineage>
</organism>
<protein>
    <submittedName>
        <fullName evidence="1">Uncharacterized protein</fullName>
    </submittedName>
</protein>
<reference evidence="1 2" key="1">
    <citation type="journal article" date="2017" name="Curr. Biol.">
        <title>Genome architecture and evolution of a unichromosomal asexual nematode.</title>
        <authorList>
            <person name="Fradin H."/>
            <person name="Zegar C."/>
            <person name="Gutwein M."/>
            <person name="Lucas J."/>
            <person name="Kovtun M."/>
            <person name="Corcoran D."/>
            <person name="Baugh L.R."/>
            <person name="Kiontke K."/>
            <person name="Gunsalus K."/>
            <person name="Fitch D.H."/>
            <person name="Piano F."/>
        </authorList>
    </citation>
    <scope>NUCLEOTIDE SEQUENCE [LARGE SCALE GENOMIC DNA]</scope>
    <source>
        <strain evidence="1">PF1309</strain>
    </source>
</reference>
<comment type="caution">
    <text evidence="1">The sequence shown here is derived from an EMBL/GenBank/DDBJ whole genome shotgun (WGS) entry which is preliminary data.</text>
</comment>
<accession>A0A2A2LAM1</accession>
<keyword evidence="2" id="KW-1185">Reference proteome</keyword>
<dbReference type="AlphaFoldDB" id="A0A2A2LAM1"/>
<dbReference type="EMBL" id="LIAE01006982">
    <property type="protein sequence ID" value="PAV83212.1"/>
    <property type="molecule type" value="Genomic_DNA"/>
</dbReference>
<dbReference type="Proteomes" id="UP000218231">
    <property type="component" value="Unassembled WGS sequence"/>
</dbReference>